<keyword evidence="2" id="KW-1185">Reference proteome</keyword>
<accession>A0ABW9GGX5</accession>
<evidence type="ECO:0000313" key="2">
    <source>
        <dbReference type="Proteomes" id="UP001630303"/>
    </source>
</evidence>
<proteinExistence type="predicted"/>
<dbReference type="Proteomes" id="UP001630303">
    <property type="component" value="Unassembled WGS sequence"/>
</dbReference>
<evidence type="ECO:0000313" key="1">
    <source>
        <dbReference type="EMBL" id="MFM2721033.1"/>
    </source>
</evidence>
<gene>
    <name evidence="1" type="ORF">P5G46_11015</name>
</gene>
<name>A0ABW9GGX5_9MICO</name>
<comment type="caution">
    <text evidence="1">The sequence shown here is derived from an EMBL/GenBank/DDBJ whole genome shotgun (WGS) entry which is preliminary data.</text>
</comment>
<sequence>MARVGGRSAWIAWPAGLLCAGVVAALFVLAAPGLPGAVMFVGDTLRAGSTTPPWTDAPRVPGPATTCRDLYTQPMWSQLVWSPEALLTQRHTGPRSTPEAVAAAAPTPVITCHWRGGSGRWLETSVTTVSDAGARAVSAVLSGQGFVCDADGATEHCERTSGDVVEVHDLRGDRWVSSTFSGWMPDGYAAVVASRAFGE</sequence>
<organism evidence="1 2">
    <name type="scientific">Microbacterium mcarthurae</name>
    <dbReference type="NCBI Taxonomy" id="3035918"/>
    <lineage>
        <taxon>Bacteria</taxon>
        <taxon>Bacillati</taxon>
        <taxon>Actinomycetota</taxon>
        <taxon>Actinomycetes</taxon>
        <taxon>Micrococcales</taxon>
        <taxon>Microbacteriaceae</taxon>
        <taxon>Microbacterium</taxon>
    </lineage>
</organism>
<dbReference type="RefSeq" id="WP_375094760.1">
    <property type="nucleotide sequence ID" value="NZ_JAROCE010000003.1"/>
</dbReference>
<reference evidence="1 2" key="1">
    <citation type="submission" date="2023-03" db="EMBL/GenBank/DDBJ databases">
        <title>MT1 and MT2 Draft Genomes of Novel Species.</title>
        <authorList>
            <person name="Venkateswaran K."/>
        </authorList>
    </citation>
    <scope>NUCLEOTIDE SEQUENCE [LARGE SCALE GENOMIC DNA]</scope>
    <source>
        <strain evidence="1 2">IF8SW-P5</strain>
    </source>
</reference>
<protein>
    <submittedName>
        <fullName evidence="1">Uncharacterized protein</fullName>
    </submittedName>
</protein>
<dbReference type="EMBL" id="JAROCE010000003">
    <property type="protein sequence ID" value="MFM2721033.1"/>
    <property type="molecule type" value="Genomic_DNA"/>
</dbReference>